<dbReference type="Gene3D" id="2.60.40.380">
    <property type="entry name" value="Purple acid phosphatase-like, N-terminal"/>
    <property type="match status" value="1"/>
</dbReference>
<sequence length="512" mass="56655">MPSIRFTRRQALVGSAALASTLAMPSISRANGRPVLTHGVQSGDVAHDGAVLWARADREAKMAVEWSTTESFANARKVQALNVGTATDFTGKLALEGLPSDQDVFYRVTMTDLADANAVSAPVTGHFRTAPMALRDISFVWSGDTAGQGWGIDESRGGMTTYKTMLGHTPDFMIHSGDTVYADGPLKSEVELKDGTVWKNLVTEQKTKVAETLDEFRGQHLYNMLDANVRAFNAEVPVMYQWDDHEVTNNWYPNEMLISDDRYKVKSMQQLSARAARAFHEMYPIRSNLSEPYRVYRKVSYGPLLDIFFIDMRSYRGDNTANNQPEGAPFLGAEQLAWLKRELTASNATWKVIASDMPIGMVVRDGDNFENGANSDGPPLGRELDIADLLSFIKHGAVKNTVWLTADVHYTAAHHYSPDRAQFQDFDPFWEFVSGPLHAGTFGPNDYDNTFGVEVRYAKHPSEEQGVNLPPSMGLQFFGKVDIAADTGVMTVSLLDSADTVLWATEIEPDMA</sequence>
<dbReference type="SUPFAM" id="SSF56300">
    <property type="entry name" value="Metallo-dependent phosphatases"/>
    <property type="match status" value="1"/>
</dbReference>
<proteinExistence type="predicted"/>
<dbReference type="InterPro" id="IPR029052">
    <property type="entry name" value="Metallo-depent_PP-like"/>
</dbReference>
<dbReference type="RefSeq" id="WP_054539182.1">
    <property type="nucleotide sequence ID" value="NZ_JACIEQ010000004.1"/>
</dbReference>
<dbReference type="Pfam" id="PF09423">
    <property type="entry name" value="PhoD"/>
    <property type="match status" value="1"/>
</dbReference>
<dbReference type="Pfam" id="PF16655">
    <property type="entry name" value="PhoD_N"/>
    <property type="match status" value="1"/>
</dbReference>
<dbReference type="Gene3D" id="3.60.21.70">
    <property type="entry name" value="PhoD-like phosphatase"/>
    <property type="match status" value="1"/>
</dbReference>
<dbReference type="InterPro" id="IPR052900">
    <property type="entry name" value="Phospholipid_Metab_Enz"/>
</dbReference>
<gene>
    <name evidence="3" type="ORF">GGR17_003033</name>
</gene>
<evidence type="ECO:0000313" key="4">
    <source>
        <dbReference type="Proteomes" id="UP000585681"/>
    </source>
</evidence>
<dbReference type="EC" id="3.1.3.1" evidence="3"/>
<dbReference type="InterPro" id="IPR006311">
    <property type="entry name" value="TAT_signal"/>
</dbReference>
<dbReference type="PANTHER" id="PTHR43606:SF1">
    <property type="entry name" value="PHOD-LIKE PHOSPHATASE METALLOPHOSPHATASE DOMAIN-CONTAINING PROTEIN"/>
    <property type="match status" value="1"/>
</dbReference>
<accession>A0A840CB30</accession>
<dbReference type="AlphaFoldDB" id="A0A840CB30"/>
<organism evidence="3 4">
    <name type="scientific">Actibacterium naphthalenivorans</name>
    <dbReference type="NCBI Taxonomy" id="1614693"/>
    <lineage>
        <taxon>Bacteria</taxon>
        <taxon>Pseudomonadati</taxon>
        <taxon>Pseudomonadota</taxon>
        <taxon>Alphaproteobacteria</taxon>
        <taxon>Rhodobacterales</taxon>
        <taxon>Roseobacteraceae</taxon>
        <taxon>Actibacterium</taxon>
    </lineage>
</organism>
<evidence type="ECO:0000259" key="1">
    <source>
        <dbReference type="Pfam" id="PF09423"/>
    </source>
</evidence>
<evidence type="ECO:0000313" key="3">
    <source>
        <dbReference type="EMBL" id="MBB4023211.1"/>
    </source>
</evidence>
<dbReference type="InterPro" id="IPR018946">
    <property type="entry name" value="PhoD-like_MPP"/>
</dbReference>
<protein>
    <submittedName>
        <fullName evidence="3">Alkaline phosphatase D</fullName>
        <ecNumber evidence="3">3.1.3.1</ecNumber>
    </submittedName>
</protein>
<dbReference type="PANTHER" id="PTHR43606">
    <property type="entry name" value="PHOSPHATASE, PUTATIVE (AFU_ORTHOLOGUE AFUA_6G08710)-RELATED"/>
    <property type="match status" value="1"/>
</dbReference>
<name>A0A840CB30_9RHOB</name>
<keyword evidence="3" id="KW-0378">Hydrolase</keyword>
<dbReference type="EMBL" id="JACIEQ010000004">
    <property type="protein sequence ID" value="MBB4023211.1"/>
    <property type="molecule type" value="Genomic_DNA"/>
</dbReference>
<dbReference type="InterPro" id="IPR038607">
    <property type="entry name" value="PhoD-like_sf"/>
</dbReference>
<comment type="caution">
    <text evidence="3">The sequence shown here is derived from an EMBL/GenBank/DDBJ whole genome shotgun (WGS) entry which is preliminary data.</text>
</comment>
<dbReference type="PROSITE" id="PS51318">
    <property type="entry name" value="TAT"/>
    <property type="match status" value="1"/>
</dbReference>
<keyword evidence="4" id="KW-1185">Reference proteome</keyword>
<evidence type="ECO:0000259" key="2">
    <source>
        <dbReference type="Pfam" id="PF16655"/>
    </source>
</evidence>
<feature type="domain" description="PhoD-like phosphatase metallophosphatase" evidence="1">
    <location>
        <begin position="141"/>
        <end position="493"/>
    </location>
</feature>
<dbReference type="GO" id="GO:0004035">
    <property type="term" value="F:alkaline phosphatase activity"/>
    <property type="evidence" value="ECO:0007669"/>
    <property type="project" value="UniProtKB-EC"/>
</dbReference>
<reference evidence="3" key="1">
    <citation type="submission" date="2020-08" db="EMBL/GenBank/DDBJ databases">
        <title>Genomic Encyclopedia of Type Strains, Phase IV (KMG-IV): sequencing the most valuable type-strain genomes for metagenomic binning, comparative biology and taxonomic classification.</title>
        <authorList>
            <person name="Goeker M."/>
        </authorList>
    </citation>
    <scope>NUCLEOTIDE SEQUENCE [LARGE SCALE GENOMIC DNA]</scope>
    <source>
        <strain evidence="3">DSM 105040</strain>
    </source>
</reference>
<dbReference type="Proteomes" id="UP000585681">
    <property type="component" value="Unassembled WGS sequence"/>
</dbReference>
<feature type="domain" description="Phospholipase D N-terminal" evidence="2">
    <location>
        <begin position="38"/>
        <end position="129"/>
    </location>
</feature>
<dbReference type="InterPro" id="IPR032093">
    <property type="entry name" value="PhoD_N"/>
</dbReference>